<dbReference type="InterPro" id="IPR036397">
    <property type="entry name" value="RNaseH_sf"/>
</dbReference>
<dbReference type="Proteomes" id="UP000295058">
    <property type="component" value="Unassembled WGS sequence"/>
</dbReference>
<dbReference type="Proteomes" id="UP000243640">
    <property type="component" value="Unassembled WGS sequence"/>
</dbReference>
<proteinExistence type="predicted"/>
<evidence type="ECO:0000313" key="5">
    <source>
        <dbReference type="EMBL" id="TDW57620.1"/>
    </source>
</evidence>
<evidence type="ECO:0000256" key="1">
    <source>
        <dbReference type="ARBA" id="ARBA00022722"/>
    </source>
</evidence>
<dbReference type="CDD" id="cd06127">
    <property type="entry name" value="DEDDh"/>
    <property type="match status" value="1"/>
</dbReference>
<dbReference type="GO" id="GO:0006259">
    <property type="term" value="P:DNA metabolic process"/>
    <property type="evidence" value="ECO:0007669"/>
    <property type="project" value="UniProtKB-ARBA"/>
</dbReference>
<keyword evidence="2" id="KW-0378">Hydrolase</keyword>
<dbReference type="AlphaFoldDB" id="A0A235CDD8"/>
<dbReference type="SUPFAM" id="SSF53098">
    <property type="entry name" value="Ribonuclease H-like"/>
    <property type="match status" value="1"/>
</dbReference>
<dbReference type="GO" id="GO:0005829">
    <property type="term" value="C:cytosol"/>
    <property type="evidence" value="ECO:0007669"/>
    <property type="project" value="TreeGrafter"/>
</dbReference>
<evidence type="ECO:0000313" key="7">
    <source>
        <dbReference type="Proteomes" id="UP000295058"/>
    </source>
</evidence>
<protein>
    <submittedName>
        <fullName evidence="4">DNA polymerase III subunit epsilon</fullName>
    </submittedName>
    <submittedName>
        <fullName evidence="5">DNA polymerase-3 subunit epsilon</fullName>
    </submittedName>
</protein>
<dbReference type="GO" id="GO:0008408">
    <property type="term" value="F:3'-5' exonuclease activity"/>
    <property type="evidence" value="ECO:0007669"/>
    <property type="project" value="TreeGrafter"/>
</dbReference>
<dbReference type="InterPro" id="IPR013520">
    <property type="entry name" value="Ribonucl_H"/>
</dbReference>
<dbReference type="RefSeq" id="WP_094279382.1">
    <property type="nucleotide sequence ID" value="NZ_JBLWZI010000014.1"/>
</dbReference>
<dbReference type="Pfam" id="PF00929">
    <property type="entry name" value="RNase_T"/>
    <property type="match status" value="1"/>
</dbReference>
<dbReference type="PANTHER" id="PTHR30231">
    <property type="entry name" value="DNA POLYMERASE III SUBUNIT EPSILON"/>
    <property type="match status" value="1"/>
</dbReference>
<reference evidence="5 7" key="2">
    <citation type="submission" date="2019-03" db="EMBL/GenBank/DDBJ databases">
        <title>Genomic Encyclopedia of Archaeal and Bacterial Type Strains, Phase II (KMG-II): from individual species to whole genera.</title>
        <authorList>
            <person name="Goeker M."/>
        </authorList>
    </citation>
    <scope>NUCLEOTIDE SEQUENCE [LARGE SCALE GENOMIC DNA]</scope>
    <source>
        <strain evidence="5 7">DSM 15594</strain>
    </source>
</reference>
<reference evidence="4 6" key="1">
    <citation type="submission" date="2017-08" db="EMBL/GenBank/DDBJ databases">
        <title>Draft Genome Sequence of the Marine Bacterium Oceanimonas baumannii ATCC 700832.</title>
        <authorList>
            <person name="Mcclelland W.D."/>
            <person name="Brennan M.A."/>
            <person name="Trachtenberg A.M."/>
            <person name="Maclea K.S."/>
        </authorList>
    </citation>
    <scope>NUCLEOTIDE SEQUENCE [LARGE SCALE GENOMIC DNA]</scope>
    <source>
        <strain evidence="4 6">ATCC 700832</strain>
    </source>
</reference>
<evidence type="ECO:0000259" key="3">
    <source>
        <dbReference type="SMART" id="SM00479"/>
    </source>
</evidence>
<dbReference type="OrthoDB" id="6193218at2"/>
<gene>
    <name evidence="4" type="ORF">B6S09_15370</name>
    <name evidence="5" type="ORF">LY04_02701</name>
</gene>
<dbReference type="SMART" id="SM00479">
    <property type="entry name" value="EXOIII"/>
    <property type="match status" value="1"/>
</dbReference>
<dbReference type="Gene3D" id="3.30.420.10">
    <property type="entry name" value="Ribonuclease H-like superfamily/Ribonuclease H"/>
    <property type="match status" value="1"/>
</dbReference>
<keyword evidence="2" id="KW-0269">Exonuclease</keyword>
<name>A0A235CDD8_9GAMM</name>
<dbReference type="InterPro" id="IPR012337">
    <property type="entry name" value="RNaseH-like_sf"/>
</dbReference>
<dbReference type="EMBL" id="SODO01000011">
    <property type="protein sequence ID" value="TDW57620.1"/>
    <property type="molecule type" value="Genomic_DNA"/>
</dbReference>
<accession>A0A235CDD8</accession>
<organism evidence="4 6">
    <name type="scientific">Oceanimonas baumannii</name>
    <dbReference type="NCBI Taxonomy" id="129578"/>
    <lineage>
        <taxon>Bacteria</taxon>
        <taxon>Pseudomonadati</taxon>
        <taxon>Pseudomonadota</taxon>
        <taxon>Gammaproteobacteria</taxon>
        <taxon>Aeromonadales</taxon>
        <taxon>Aeromonadaceae</taxon>
        <taxon>Oceanimonas</taxon>
    </lineage>
</organism>
<evidence type="ECO:0000313" key="6">
    <source>
        <dbReference type="Proteomes" id="UP000243640"/>
    </source>
</evidence>
<evidence type="ECO:0000313" key="4">
    <source>
        <dbReference type="EMBL" id="OYD22621.1"/>
    </source>
</evidence>
<dbReference type="NCBIfam" id="NF006601">
    <property type="entry name" value="PRK09145.1"/>
    <property type="match status" value="1"/>
</dbReference>
<dbReference type="EMBL" id="NQJF01000014">
    <property type="protein sequence ID" value="OYD22621.1"/>
    <property type="molecule type" value="Genomic_DNA"/>
</dbReference>
<dbReference type="GO" id="GO:0003676">
    <property type="term" value="F:nucleic acid binding"/>
    <property type="evidence" value="ECO:0007669"/>
    <property type="project" value="InterPro"/>
</dbReference>
<evidence type="ECO:0000256" key="2">
    <source>
        <dbReference type="ARBA" id="ARBA00022839"/>
    </source>
</evidence>
<keyword evidence="7" id="KW-1185">Reference proteome</keyword>
<keyword evidence="1" id="KW-0540">Nuclease</keyword>
<feature type="domain" description="Exonuclease" evidence="3">
    <location>
        <begin position="29"/>
        <end position="202"/>
    </location>
</feature>
<sequence length="205" mass="23528">MLPLKRLWLARKFADSPWNHLFEPYQGDDIIAIDTETTGLDPRRADVLTIAAIPVRDRRVLTSQRLELTLQPSPRLTGESICIHGLRHQDLRRGLPPKEALERLLGFIQNRPLLGYHVRFDIAILSRLVRAEFGFDLPNRHIELAHLYRSRQLRKNPEIEPHLGFEQMAGELNIPLLARHTAFGDALTTALMYLALTPVQSLNNR</sequence>
<comment type="caution">
    <text evidence="4">The sequence shown here is derived from an EMBL/GenBank/DDBJ whole genome shotgun (WGS) entry which is preliminary data.</text>
</comment>
<dbReference type="PANTHER" id="PTHR30231:SF7">
    <property type="entry name" value="BLR4117 PROTEIN"/>
    <property type="match status" value="1"/>
</dbReference>